<sequence length="217" mass="24393">MGTATCVVSSLPGSSSGLWWEWPNIPLHLYDHSPPSFFLLPLRQIIPLKLAHSCSASHQATSHKNCLGNFKMSTPLSLLITLSMVLLCFGEEAVEEVIKPQETQLLGGWFKISPDSSEVQEAALYAVKMYNSHSKGKRLFRLESIRTAHSQVTNMINFKIDAVLGKTKCLKVENHDLENCELEKKRVGCQFVMTFNPQKNKHELKNRTCKKLAKPKA</sequence>
<dbReference type="SUPFAM" id="SSF54403">
    <property type="entry name" value="Cystatin/monellin"/>
    <property type="match status" value="1"/>
</dbReference>
<dbReference type="GO" id="GO:0004869">
    <property type="term" value="F:cysteine-type endopeptidase inhibitor activity"/>
    <property type="evidence" value="ECO:0007669"/>
    <property type="project" value="InterPro"/>
</dbReference>
<dbReference type="SMART" id="SM00043">
    <property type="entry name" value="CY"/>
    <property type="match status" value="1"/>
</dbReference>
<evidence type="ECO:0000313" key="3">
    <source>
        <dbReference type="EMBL" id="CAL1569737.1"/>
    </source>
</evidence>
<gene>
    <name evidence="3" type="ORF">KC01_LOCUS2125</name>
</gene>
<accession>A0AAV2J141</accession>
<name>A0AAV2J141_KNICA</name>
<dbReference type="GO" id="GO:0005615">
    <property type="term" value="C:extracellular space"/>
    <property type="evidence" value="ECO:0007669"/>
    <property type="project" value="TreeGrafter"/>
</dbReference>
<dbReference type="PANTHER" id="PTHR46186:SF13">
    <property type="entry name" value="SI:BUSM1-57F23.1"/>
    <property type="match status" value="1"/>
</dbReference>
<dbReference type="AlphaFoldDB" id="A0AAV2J141"/>
<evidence type="ECO:0000313" key="4">
    <source>
        <dbReference type="Proteomes" id="UP001497482"/>
    </source>
</evidence>
<dbReference type="Proteomes" id="UP001497482">
    <property type="component" value="Chromosome 1"/>
</dbReference>
<comment type="similarity">
    <text evidence="1">Belongs to the cystatin family.</text>
</comment>
<protein>
    <recommendedName>
        <fullName evidence="2">Cystatin domain-containing protein</fullName>
    </recommendedName>
</protein>
<evidence type="ECO:0000256" key="1">
    <source>
        <dbReference type="ARBA" id="ARBA00009403"/>
    </source>
</evidence>
<feature type="domain" description="Cystatin" evidence="2">
    <location>
        <begin position="104"/>
        <end position="210"/>
    </location>
</feature>
<dbReference type="InterPro" id="IPR046350">
    <property type="entry name" value="Cystatin_sf"/>
</dbReference>
<reference evidence="3 4" key="1">
    <citation type="submission" date="2024-04" db="EMBL/GenBank/DDBJ databases">
        <authorList>
            <person name="Waldvogel A.-M."/>
            <person name="Schoenle A."/>
        </authorList>
    </citation>
    <scope>NUCLEOTIDE SEQUENCE [LARGE SCALE GENOMIC DNA]</scope>
</reference>
<dbReference type="GO" id="GO:0031982">
    <property type="term" value="C:vesicle"/>
    <property type="evidence" value="ECO:0007669"/>
    <property type="project" value="TreeGrafter"/>
</dbReference>
<dbReference type="Gene3D" id="3.10.450.10">
    <property type="match status" value="1"/>
</dbReference>
<evidence type="ECO:0000259" key="2">
    <source>
        <dbReference type="SMART" id="SM00043"/>
    </source>
</evidence>
<keyword evidence="4" id="KW-1185">Reference proteome</keyword>
<dbReference type="EMBL" id="OZ035823">
    <property type="protein sequence ID" value="CAL1569737.1"/>
    <property type="molecule type" value="Genomic_DNA"/>
</dbReference>
<dbReference type="Pfam" id="PF00031">
    <property type="entry name" value="Cystatin"/>
    <property type="match status" value="1"/>
</dbReference>
<proteinExistence type="inferred from homology"/>
<dbReference type="GO" id="GO:0005737">
    <property type="term" value="C:cytoplasm"/>
    <property type="evidence" value="ECO:0007669"/>
    <property type="project" value="TreeGrafter"/>
</dbReference>
<dbReference type="InterPro" id="IPR000010">
    <property type="entry name" value="Cystatin_dom"/>
</dbReference>
<dbReference type="PANTHER" id="PTHR46186">
    <property type="entry name" value="CYSTATIN"/>
    <property type="match status" value="1"/>
</dbReference>
<organism evidence="3 4">
    <name type="scientific">Knipowitschia caucasica</name>
    <name type="common">Caucasian dwarf goby</name>
    <name type="synonym">Pomatoschistus caucasicus</name>
    <dbReference type="NCBI Taxonomy" id="637954"/>
    <lineage>
        <taxon>Eukaryota</taxon>
        <taxon>Metazoa</taxon>
        <taxon>Chordata</taxon>
        <taxon>Craniata</taxon>
        <taxon>Vertebrata</taxon>
        <taxon>Euteleostomi</taxon>
        <taxon>Actinopterygii</taxon>
        <taxon>Neopterygii</taxon>
        <taxon>Teleostei</taxon>
        <taxon>Neoteleostei</taxon>
        <taxon>Acanthomorphata</taxon>
        <taxon>Gobiaria</taxon>
        <taxon>Gobiiformes</taxon>
        <taxon>Gobioidei</taxon>
        <taxon>Gobiidae</taxon>
        <taxon>Gobiinae</taxon>
        <taxon>Knipowitschia</taxon>
    </lineage>
</organism>
<dbReference type="CDD" id="cd00042">
    <property type="entry name" value="CY"/>
    <property type="match status" value="1"/>
</dbReference>